<proteinExistence type="predicted"/>
<keyword evidence="1" id="KW-1133">Transmembrane helix</keyword>
<feature type="transmembrane region" description="Helical" evidence="1">
    <location>
        <begin position="5"/>
        <end position="22"/>
    </location>
</feature>
<keyword evidence="3" id="KW-1185">Reference proteome</keyword>
<reference evidence="2 3" key="1">
    <citation type="journal article" date="2015" name="Stand. Genomic Sci.">
        <title>Genomic Encyclopedia of Bacterial and Archaeal Type Strains, Phase III: the genomes of soil and plant-associated and newly described type strains.</title>
        <authorList>
            <person name="Whitman W.B."/>
            <person name="Woyke T."/>
            <person name="Klenk H.P."/>
            <person name="Zhou Y."/>
            <person name="Lilburn T.G."/>
            <person name="Beck B.J."/>
            <person name="De Vos P."/>
            <person name="Vandamme P."/>
            <person name="Eisen J.A."/>
            <person name="Garrity G."/>
            <person name="Hugenholtz P."/>
            <person name="Kyrpides N.C."/>
        </authorList>
    </citation>
    <scope>NUCLEOTIDE SEQUENCE [LARGE SCALE GENOMIC DNA]</scope>
    <source>
        <strain evidence="2 3">CGMCC 1.6847</strain>
    </source>
</reference>
<evidence type="ECO:0000313" key="3">
    <source>
        <dbReference type="Proteomes" id="UP000317519"/>
    </source>
</evidence>
<evidence type="ECO:0000313" key="2">
    <source>
        <dbReference type="EMBL" id="TWI01298.1"/>
    </source>
</evidence>
<organism evidence="2 3">
    <name type="scientific">Flavobacterium tiangeerense</name>
    <dbReference type="NCBI Taxonomy" id="459471"/>
    <lineage>
        <taxon>Bacteria</taxon>
        <taxon>Pseudomonadati</taxon>
        <taxon>Bacteroidota</taxon>
        <taxon>Flavobacteriia</taxon>
        <taxon>Flavobacteriales</taxon>
        <taxon>Flavobacteriaceae</taxon>
        <taxon>Flavobacterium</taxon>
    </lineage>
</organism>
<name>A0ABY3FM80_9FLAO</name>
<dbReference type="Proteomes" id="UP000317519">
    <property type="component" value="Unassembled WGS sequence"/>
</dbReference>
<keyword evidence="1" id="KW-0812">Transmembrane</keyword>
<feature type="transmembrane region" description="Helical" evidence="1">
    <location>
        <begin position="34"/>
        <end position="56"/>
    </location>
</feature>
<dbReference type="EMBL" id="VLKO01000003">
    <property type="protein sequence ID" value="TWI01298.1"/>
    <property type="molecule type" value="Genomic_DNA"/>
</dbReference>
<protein>
    <submittedName>
        <fullName evidence="2">Uncharacterized protein</fullName>
    </submittedName>
</protein>
<accession>A0ABY3FM80</accession>
<gene>
    <name evidence="2" type="ORF">IQ05_00874</name>
</gene>
<sequence length="65" mass="7993">MKISFFTFLVICVIAFVYFYFYQYYFNFCIGDTFYIVSYFYIPLLVIIVSSVIYLVKFLIWKLKN</sequence>
<evidence type="ECO:0000256" key="1">
    <source>
        <dbReference type="SAM" id="Phobius"/>
    </source>
</evidence>
<comment type="caution">
    <text evidence="2">The sequence shown here is derived from an EMBL/GenBank/DDBJ whole genome shotgun (WGS) entry which is preliminary data.</text>
</comment>
<keyword evidence="1" id="KW-0472">Membrane</keyword>